<dbReference type="InterPro" id="IPR006652">
    <property type="entry name" value="Kelch_1"/>
</dbReference>
<protein>
    <recommendedName>
        <fullName evidence="6">Galactose oxidase</fullName>
    </recommendedName>
</protein>
<dbReference type="Gene3D" id="2.120.10.80">
    <property type="entry name" value="Kelch-type beta propeller"/>
    <property type="match status" value="1"/>
</dbReference>
<evidence type="ECO:0000256" key="1">
    <source>
        <dbReference type="ARBA" id="ARBA00022441"/>
    </source>
</evidence>
<gene>
    <name evidence="4" type="ORF">GCM10009747_00390</name>
</gene>
<dbReference type="PROSITE" id="PS51257">
    <property type="entry name" value="PROKAR_LIPOPROTEIN"/>
    <property type="match status" value="1"/>
</dbReference>
<sequence>MRADVTYGMRTFGLAALVVVALSLTGCTAGEQHAPVPGATVDGPDPGRAGNRAAHTATSLADGRILVAGGCVVDGCGTASADTMIVHADGRTVASVVPMSVPRTNHTASLLPDGRVVVVGGFLGEGEGVTGSIDVLDPVGATTAPAATVAPRGGHTAAVLPDGRVLIVGGDTGPGGFTAGAEVFDPETGAVSAARPLPWAADALEATSLADGRVLVTGGRVDRGTGTTAAAVYEPDRDEWVVVGPLAVPRFKHFQVTLADGRVLVGGGTADDRVLHASTEVFDPAGGGFSPGPDLTQPRYKLSGGALALTDGRVLVGAGGDTVELIDFGAGTSTVVAELGTTASFATVNLIEDRSVLLLGGYDDRISLTGLMRVVPIPDRH</sequence>
<comment type="caution">
    <text evidence="4">The sequence shown here is derived from an EMBL/GenBank/DDBJ whole genome shotgun (WGS) entry which is preliminary data.</text>
</comment>
<dbReference type="InterPro" id="IPR037293">
    <property type="entry name" value="Gal_Oxidase_central_sf"/>
</dbReference>
<feature type="signal peptide" evidence="3">
    <location>
        <begin position="1"/>
        <end position="29"/>
    </location>
</feature>
<feature type="chain" id="PRO_5046648807" description="Galactose oxidase" evidence="3">
    <location>
        <begin position="30"/>
        <end position="381"/>
    </location>
</feature>
<keyword evidence="2" id="KW-0677">Repeat</keyword>
<reference evidence="4 5" key="1">
    <citation type="journal article" date="2019" name="Int. J. Syst. Evol. Microbiol.">
        <title>The Global Catalogue of Microorganisms (GCM) 10K type strain sequencing project: providing services to taxonomists for standard genome sequencing and annotation.</title>
        <authorList>
            <consortium name="The Broad Institute Genomics Platform"/>
            <consortium name="The Broad Institute Genome Sequencing Center for Infectious Disease"/>
            <person name="Wu L."/>
            <person name="Ma J."/>
        </authorList>
    </citation>
    <scope>NUCLEOTIDE SEQUENCE [LARGE SCALE GENOMIC DNA]</scope>
    <source>
        <strain evidence="4 5">JCM 14319</strain>
    </source>
</reference>
<evidence type="ECO:0000313" key="4">
    <source>
        <dbReference type="EMBL" id="GAA1747309.1"/>
    </source>
</evidence>
<dbReference type="PANTHER" id="PTHR46344">
    <property type="entry name" value="OS02G0202900 PROTEIN"/>
    <property type="match status" value="1"/>
</dbReference>
<evidence type="ECO:0000256" key="2">
    <source>
        <dbReference type="ARBA" id="ARBA00022737"/>
    </source>
</evidence>
<keyword evidence="3" id="KW-0732">Signal</keyword>
<evidence type="ECO:0000313" key="5">
    <source>
        <dbReference type="Proteomes" id="UP001500506"/>
    </source>
</evidence>
<dbReference type="Gene3D" id="2.130.10.80">
    <property type="entry name" value="Galactose oxidase/kelch, beta-propeller"/>
    <property type="match status" value="2"/>
</dbReference>
<proteinExistence type="predicted"/>
<dbReference type="EMBL" id="BAAANH010000001">
    <property type="protein sequence ID" value="GAA1747309.1"/>
    <property type="molecule type" value="Genomic_DNA"/>
</dbReference>
<dbReference type="PANTHER" id="PTHR46344:SF27">
    <property type="entry name" value="KELCH REPEAT SUPERFAMILY PROTEIN"/>
    <property type="match status" value="1"/>
</dbReference>
<organism evidence="4 5">
    <name type="scientific">Agromyces humatus</name>
    <dbReference type="NCBI Taxonomy" id="279573"/>
    <lineage>
        <taxon>Bacteria</taxon>
        <taxon>Bacillati</taxon>
        <taxon>Actinomycetota</taxon>
        <taxon>Actinomycetes</taxon>
        <taxon>Micrococcales</taxon>
        <taxon>Microbacteriaceae</taxon>
        <taxon>Agromyces</taxon>
    </lineage>
</organism>
<dbReference type="SUPFAM" id="SSF117281">
    <property type="entry name" value="Kelch motif"/>
    <property type="match status" value="2"/>
</dbReference>
<evidence type="ECO:0000256" key="3">
    <source>
        <dbReference type="SAM" id="SignalP"/>
    </source>
</evidence>
<dbReference type="InterPro" id="IPR015915">
    <property type="entry name" value="Kelch-typ_b-propeller"/>
</dbReference>
<accession>A0ABN2K2Y3</accession>
<keyword evidence="5" id="KW-1185">Reference proteome</keyword>
<dbReference type="Proteomes" id="UP001500506">
    <property type="component" value="Unassembled WGS sequence"/>
</dbReference>
<evidence type="ECO:0008006" key="6">
    <source>
        <dbReference type="Google" id="ProtNLM"/>
    </source>
</evidence>
<dbReference type="Pfam" id="PF01344">
    <property type="entry name" value="Kelch_1"/>
    <property type="match status" value="1"/>
</dbReference>
<name>A0ABN2K2Y3_9MICO</name>
<dbReference type="SMART" id="SM00612">
    <property type="entry name" value="Kelch"/>
    <property type="match status" value="5"/>
</dbReference>
<keyword evidence="1" id="KW-0880">Kelch repeat</keyword>